<accession>A0A2Z6S563</accession>
<keyword evidence="3" id="KW-0067">ATP-binding</keyword>
<dbReference type="InterPro" id="IPR018181">
    <property type="entry name" value="Heat_shock_70_CS"/>
</dbReference>
<dbReference type="InterPro" id="IPR013126">
    <property type="entry name" value="Hsp_70_fam"/>
</dbReference>
<evidence type="ECO:0000256" key="1">
    <source>
        <dbReference type="ARBA" id="ARBA00007381"/>
    </source>
</evidence>
<dbReference type="PROSITE" id="PS00329">
    <property type="entry name" value="HSP70_2"/>
    <property type="match status" value="1"/>
</dbReference>
<dbReference type="FunFam" id="3.30.420.40:FF:000028">
    <property type="entry name" value="heat shock 70 kDa protein-like"/>
    <property type="match status" value="1"/>
</dbReference>
<dbReference type="Proteomes" id="UP000247702">
    <property type="component" value="Unassembled WGS sequence"/>
</dbReference>
<dbReference type="SUPFAM" id="SSF100920">
    <property type="entry name" value="Heat shock protein 70kD (HSP70), peptide-binding domain"/>
    <property type="match status" value="1"/>
</dbReference>
<dbReference type="GO" id="GO:0005524">
    <property type="term" value="F:ATP binding"/>
    <property type="evidence" value="ECO:0007669"/>
    <property type="project" value="UniProtKB-KW"/>
</dbReference>
<gene>
    <name evidence="4" type="ORF">RclHR1_00900027</name>
</gene>
<dbReference type="PANTHER" id="PTHR19375">
    <property type="entry name" value="HEAT SHOCK PROTEIN 70KDA"/>
    <property type="match status" value="1"/>
</dbReference>
<evidence type="ECO:0000256" key="2">
    <source>
        <dbReference type="ARBA" id="ARBA00022741"/>
    </source>
</evidence>
<organism evidence="4 5">
    <name type="scientific">Rhizophagus clarus</name>
    <dbReference type="NCBI Taxonomy" id="94130"/>
    <lineage>
        <taxon>Eukaryota</taxon>
        <taxon>Fungi</taxon>
        <taxon>Fungi incertae sedis</taxon>
        <taxon>Mucoromycota</taxon>
        <taxon>Glomeromycotina</taxon>
        <taxon>Glomeromycetes</taxon>
        <taxon>Glomerales</taxon>
        <taxon>Glomeraceae</taxon>
        <taxon>Rhizophagus</taxon>
    </lineage>
</organism>
<protein>
    <submittedName>
        <fullName evidence="4">Uncharacterized protein</fullName>
    </submittedName>
</protein>
<proteinExistence type="inferred from homology"/>
<evidence type="ECO:0000256" key="3">
    <source>
        <dbReference type="ARBA" id="ARBA00022840"/>
    </source>
</evidence>
<dbReference type="STRING" id="94130.A0A2Z6S563"/>
<dbReference type="Pfam" id="PF00012">
    <property type="entry name" value="HSP70"/>
    <property type="match status" value="2"/>
</dbReference>
<dbReference type="InterPro" id="IPR029047">
    <property type="entry name" value="HSP70_peptide-bd_sf"/>
</dbReference>
<reference evidence="4 5" key="1">
    <citation type="submission" date="2017-11" db="EMBL/GenBank/DDBJ databases">
        <title>The genome of Rhizophagus clarus HR1 reveals common genetic basis of auxotrophy among arbuscular mycorrhizal fungi.</title>
        <authorList>
            <person name="Kobayashi Y."/>
        </authorList>
    </citation>
    <scope>NUCLEOTIDE SEQUENCE [LARGE SCALE GENOMIC DNA]</scope>
    <source>
        <strain evidence="4 5">HR1</strain>
    </source>
</reference>
<keyword evidence="5" id="KW-1185">Reference proteome</keyword>
<dbReference type="AlphaFoldDB" id="A0A2Z6S563"/>
<comment type="caution">
    <text evidence="4">The sequence shown here is derived from an EMBL/GenBank/DDBJ whole genome shotgun (WGS) entry which is preliminary data.</text>
</comment>
<evidence type="ECO:0000313" key="4">
    <source>
        <dbReference type="EMBL" id="GBC09641.1"/>
    </source>
</evidence>
<evidence type="ECO:0000313" key="5">
    <source>
        <dbReference type="Proteomes" id="UP000247702"/>
    </source>
</evidence>
<name>A0A2Z6S563_9GLOM</name>
<keyword evidence="2" id="KW-0547">Nucleotide-binding</keyword>
<sequence length="147" mass="16329">MVLVELKEAAEIYLSTQVERVVITVPSCFNYFSKITTSGRNSELNVLVFNLGGSTWNVSLLRIKGRFIEVKAVASNNYLSEINKSINPDEAALYVVAIQAAVLSVYEGEHTRTKDNNLLGKFKLPIPSAPKEIPQIEIIFDIDAIEL</sequence>
<dbReference type="EMBL" id="BEXD01004315">
    <property type="protein sequence ID" value="GBC09641.1"/>
    <property type="molecule type" value="Genomic_DNA"/>
</dbReference>
<dbReference type="Gene3D" id="2.60.34.10">
    <property type="entry name" value="Substrate Binding Domain Of DNAk, Chain A, domain 1"/>
    <property type="match status" value="1"/>
</dbReference>
<dbReference type="GO" id="GO:0140662">
    <property type="term" value="F:ATP-dependent protein folding chaperone"/>
    <property type="evidence" value="ECO:0007669"/>
    <property type="project" value="InterPro"/>
</dbReference>
<comment type="similarity">
    <text evidence="1">Belongs to the heat shock protein 70 family.</text>
</comment>
<dbReference type="Gene3D" id="3.30.420.40">
    <property type="match status" value="1"/>
</dbReference>